<dbReference type="PROSITE" id="PS00149">
    <property type="entry name" value="SULFATASE_2"/>
    <property type="match status" value="1"/>
</dbReference>
<evidence type="ECO:0000256" key="4">
    <source>
        <dbReference type="ARBA" id="ARBA00022837"/>
    </source>
</evidence>
<feature type="domain" description="Sulfatase N-terminal" evidence="5">
    <location>
        <begin position="43"/>
        <end position="447"/>
    </location>
</feature>
<keyword evidence="3" id="KW-0378">Hydrolase</keyword>
<organism evidence="6 7">
    <name type="scientific">Paracoccus siganidrum</name>
    <dbReference type="NCBI Taxonomy" id="1276757"/>
    <lineage>
        <taxon>Bacteria</taxon>
        <taxon>Pseudomonadati</taxon>
        <taxon>Pseudomonadota</taxon>
        <taxon>Alphaproteobacteria</taxon>
        <taxon>Rhodobacterales</taxon>
        <taxon>Paracoccaceae</taxon>
        <taxon>Paracoccus</taxon>
    </lineage>
</organism>
<evidence type="ECO:0000256" key="1">
    <source>
        <dbReference type="ARBA" id="ARBA00008779"/>
    </source>
</evidence>
<dbReference type="Gene3D" id="3.40.720.10">
    <property type="entry name" value="Alkaline Phosphatase, subunit A"/>
    <property type="match status" value="1"/>
</dbReference>
<proteinExistence type="inferred from homology"/>
<dbReference type="Gene3D" id="3.30.1120.10">
    <property type="match status" value="1"/>
</dbReference>
<keyword evidence="7" id="KW-1185">Reference proteome</keyword>
<dbReference type="GO" id="GO:0004065">
    <property type="term" value="F:arylsulfatase activity"/>
    <property type="evidence" value="ECO:0007669"/>
    <property type="project" value="TreeGrafter"/>
</dbReference>
<dbReference type="Proteomes" id="UP000283587">
    <property type="component" value="Unassembled WGS sequence"/>
</dbReference>
<dbReference type="Pfam" id="PF00884">
    <property type="entry name" value="Sulfatase"/>
    <property type="match status" value="1"/>
</dbReference>
<dbReference type="PANTHER" id="PTHR42693:SF33">
    <property type="entry name" value="ARYLSULFATASE"/>
    <property type="match status" value="1"/>
</dbReference>
<evidence type="ECO:0000313" key="7">
    <source>
        <dbReference type="Proteomes" id="UP000283587"/>
    </source>
</evidence>
<dbReference type="InterPro" id="IPR050738">
    <property type="entry name" value="Sulfatase"/>
</dbReference>
<keyword evidence="2" id="KW-0479">Metal-binding</keyword>
<keyword evidence="4" id="KW-0106">Calcium</keyword>
<evidence type="ECO:0000313" key="6">
    <source>
        <dbReference type="EMBL" id="RJL05908.1"/>
    </source>
</evidence>
<dbReference type="PANTHER" id="PTHR42693">
    <property type="entry name" value="ARYLSULFATASE FAMILY MEMBER"/>
    <property type="match status" value="1"/>
</dbReference>
<dbReference type="OrthoDB" id="9803751at2"/>
<dbReference type="RefSeq" id="WP_119900355.1">
    <property type="nucleotide sequence ID" value="NZ_QNRC01000028.1"/>
</dbReference>
<reference evidence="7" key="1">
    <citation type="submission" date="2018-09" db="EMBL/GenBank/DDBJ databases">
        <title>Paracoccus onubensis nov. sp. a moderate halophilic bacterium isolated from Gruta de las Maravillas (Aracena, Spain).</title>
        <authorList>
            <person name="Jurado V."/>
            <person name="Gutierrez-Patricio S."/>
            <person name="Gonzalez-Pimentel J.L."/>
            <person name="Miller A.Z."/>
            <person name="Laiz L."/>
            <person name="Saiz-Jimenez C."/>
        </authorList>
    </citation>
    <scope>NUCLEOTIDE SEQUENCE [LARGE SCALE GENOMIC DNA]</scope>
    <source>
        <strain evidence="7">DSM 26381</strain>
    </source>
</reference>
<dbReference type="CDD" id="cd16025">
    <property type="entry name" value="PAS_like"/>
    <property type="match status" value="1"/>
</dbReference>
<comment type="similarity">
    <text evidence="1">Belongs to the sulfatase family.</text>
</comment>
<sequence length="576" mass="63535">MDISKQGPGCDRFLRAVLAGMGVIVAASGAAGAEEAARQDPRPNIVLIVADDLGYSDLGAFGGEIETPHLDELIGEGAQLLDFHSSPTCSPTRAMLMSGTDNHVAGLGNMAELLHDEQRGQPGYETFLADRVVAFPELLQDAGYNTYISGKWHLGGQPEQLPVNRGFDKSTVLLAGAAGHFDDVGANVRVPVASFREGSEEFTLPEDFFSTDFYTDRIIEYISEDEDDGKPFFAYLALTAPHWPLQAPQPYIDKYRGRYDAGYEAIREARIDRMQQLGIIGADITPWEFSADWPSWQQLSDSQRLREARLMEVYAAMVDNMDENIGRLVAHLKQTGEYDNTIFVFMSDNGAEGQDAEETSPDNADWIAEKFDNSTDNIGTVTSFAGYGPVWAAVGSTPLRMYKGFTYEGGIRVPAFITAPGRVEPGLRDQFATVMDIAPTLLDYAGVTPPEDTYKGRDIMPITGRSMVDMLSGEAEAVHDGDSHVGWELSGRIAIRQGDWKLVWSNAPHGTDDWELFDLSADPGESRDLAKAEPAKRDAMVALWDDYRERNGDIWSPDMAGRMFYSNASRHFELYP</sequence>
<evidence type="ECO:0000259" key="5">
    <source>
        <dbReference type="Pfam" id="PF00884"/>
    </source>
</evidence>
<name>A0A418ZZC9_9RHOB</name>
<dbReference type="SUPFAM" id="SSF53649">
    <property type="entry name" value="Alkaline phosphatase-like"/>
    <property type="match status" value="1"/>
</dbReference>
<dbReference type="InterPro" id="IPR024607">
    <property type="entry name" value="Sulfatase_CS"/>
</dbReference>
<evidence type="ECO:0000256" key="3">
    <source>
        <dbReference type="ARBA" id="ARBA00022801"/>
    </source>
</evidence>
<dbReference type="AlphaFoldDB" id="A0A418ZZC9"/>
<dbReference type="GO" id="GO:0046872">
    <property type="term" value="F:metal ion binding"/>
    <property type="evidence" value="ECO:0007669"/>
    <property type="project" value="UniProtKB-KW"/>
</dbReference>
<dbReference type="InterPro" id="IPR000917">
    <property type="entry name" value="Sulfatase_N"/>
</dbReference>
<comment type="caution">
    <text evidence="6">The sequence shown here is derived from an EMBL/GenBank/DDBJ whole genome shotgun (WGS) entry which is preliminary data.</text>
</comment>
<protein>
    <submittedName>
        <fullName evidence="6">Arylsulfatase</fullName>
    </submittedName>
</protein>
<dbReference type="EMBL" id="QZEW01000104">
    <property type="protein sequence ID" value="RJL05908.1"/>
    <property type="molecule type" value="Genomic_DNA"/>
</dbReference>
<gene>
    <name evidence="6" type="ORF">D3P05_18875</name>
</gene>
<evidence type="ECO:0000256" key="2">
    <source>
        <dbReference type="ARBA" id="ARBA00022723"/>
    </source>
</evidence>
<dbReference type="InterPro" id="IPR017850">
    <property type="entry name" value="Alkaline_phosphatase_core_sf"/>
</dbReference>
<accession>A0A418ZZC9</accession>